<name>A0A3Q9BQZ8_9BURK</name>
<dbReference type="Proteomes" id="UP000275663">
    <property type="component" value="Chromosome"/>
</dbReference>
<sequence length="208" mass="22477">MNRLISIGLAIAVAPATLLAFGQWTESSDMIYVSEVALFDIALPLGGLLVMVGLLKKKIPSPLQLAKGTATQNSLNVIRRLWGLSITGLANASAPIFDKIYLKLFWASLIGLIAFSVAFGTPIIGTVNSDKVIAMAGCKPPGFDSPAVCPSGSFVSRFAPLTGWTRIVLLAPIVPIIFIQQFWDLLLGWLLVTLVFYFKSGKWAHKMK</sequence>
<dbReference type="AlphaFoldDB" id="A0A3Q9BQZ8"/>
<accession>A0A3Q9BQZ8</accession>
<dbReference type="KEGG" id="upv:EJN92_10205"/>
<reference evidence="2 3" key="1">
    <citation type="journal article" date="2011" name="Int. J. Syst. Evol. Microbiol.">
        <title>Description of Undibacterium oligocarboniphilum sp. nov., isolated from purified water, and Undibacterium pigrum strain CCUG 49012 as the type strain of Undibacterium parvum sp. nov., and emended descriptions of the genus Undibacterium and the species Undibacterium pigrum.</title>
        <authorList>
            <person name="Eder W."/>
            <person name="Wanner G."/>
            <person name="Ludwig W."/>
            <person name="Busse H.J."/>
            <person name="Ziemke-Kageler F."/>
            <person name="Lang E."/>
        </authorList>
    </citation>
    <scope>NUCLEOTIDE SEQUENCE [LARGE SCALE GENOMIC DNA]</scope>
    <source>
        <strain evidence="2 3">DSM 23061</strain>
    </source>
</reference>
<feature type="transmembrane region" description="Helical" evidence="1">
    <location>
        <begin position="167"/>
        <end position="198"/>
    </location>
</feature>
<gene>
    <name evidence="2" type="ORF">EJN92_10205</name>
</gene>
<evidence type="ECO:0000256" key="1">
    <source>
        <dbReference type="SAM" id="Phobius"/>
    </source>
</evidence>
<organism evidence="2 3">
    <name type="scientific">Undibacterium parvum</name>
    <dbReference type="NCBI Taxonomy" id="401471"/>
    <lineage>
        <taxon>Bacteria</taxon>
        <taxon>Pseudomonadati</taxon>
        <taxon>Pseudomonadota</taxon>
        <taxon>Betaproteobacteria</taxon>
        <taxon>Burkholderiales</taxon>
        <taxon>Oxalobacteraceae</taxon>
        <taxon>Undibacterium</taxon>
    </lineage>
</organism>
<dbReference type="RefSeq" id="WP_126127721.1">
    <property type="nucleotide sequence ID" value="NZ_CP034464.1"/>
</dbReference>
<keyword evidence="1" id="KW-1133">Transmembrane helix</keyword>
<feature type="transmembrane region" description="Helical" evidence="1">
    <location>
        <begin position="104"/>
        <end position="125"/>
    </location>
</feature>
<keyword evidence="1" id="KW-0472">Membrane</keyword>
<feature type="transmembrane region" description="Helical" evidence="1">
    <location>
        <begin position="36"/>
        <end position="55"/>
    </location>
</feature>
<proteinExistence type="predicted"/>
<dbReference type="EMBL" id="CP034464">
    <property type="protein sequence ID" value="AZP12339.1"/>
    <property type="molecule type" value="Genomic_DNA"/>
</dbReference>
<evidence type="ECO:0000313" key="3">
    <source>
        <dbReference type="Proteomes" id="UP000275663"/>
    </source>
</evidence>
<keyword evidence="1" id="KW-0812">Transmembrane</keyword>
<dbReference type="OrthoDB" id="8809604at2"/>
<evidence type="ECO:0000313" key="2">
    <source>
        <dbReference type="EMBL" id="AZP12339.1"/>
    </source>
</evidence>
<protein>
    <submittedName>
        <fullName evidence="2">Uncharacterized protein</fullName>
    </submittedName>
</protein>
<keyword evidence="3" id="KW-1185">Reference proteome</keyword>